<sequence length="1009" mass="103379">MFKKTLISLAVASSVGLTGCLSGGDEGANANPDYQINNPEISGKTWPLFNPVTSELPLPNDLIFQSDVQGTAIIEADGTFKVADTSPPVTTALNELSGASTVAPAVVRLNGDIDPDSVDSRPFVIQVVGGNPVPVPNPNQNVFLIELRYASGDPVQGLGAGEPPTIPLAVTAQVASGALGAGATDLDGRTVAEAGQYLGALAQNPTYTHEVVQLDGTSAIRIHPKVPLNPKSRYLVVVTNEVLDINGDPIIASPTYANLTDPDQPLGTSSLAPVRTIINSFWENVAGSYFGLNNSARAEALTVGDIALSYSFTTSNDQEVLQYIADPTTYFRDLVAGAARVAGVKQALAGGTTDYAGLLAAANAAETSADPDTTAANLAAGLAPLLPTPTDRSDTAAFGAPQDVTLVSAVTSQFVDFGQVNIVQGTIDLPYYLGVPTGQTEAEGAVINTSDWTASLPLAANLSNLIGTQLAQSDSSVSDVVNYRFPFPIKTQDVTVPVMVLYPAGYDGSTPLETFIYMHGITTDRSAALTFGSALAANANVAVVAIDQPLHGVTPFSLADQQSLALQLLVAGGVIPAPELDANEDPIITPTAQGTIDAVIAKQLSVQTVTAIALGLAPFDASPDTPCAAAQFNGMPDGSGGTVSGVRTFDEAAQNVIAGQCDATIIGAGGEPVAAPAVIGAISIENTVANAGSTVPGLARTANERHFGFTAGAANQPVPMTATSGASGSLFINLTNFTNSRDKNRQAVLDLLNLRESLAGFDFAAGTGADLDASNVYFAGHSLGTIVGAPFVAVANTSTDASDDIVATQLLTPGAGIVRLLENSPAFAPQILGGLQAAAGLEQGDANLETFFNVFQAALDSADPINFADSLNESSSKVLLSHVNGDQVIPNDALTNPLGNAFEAYLSGTEPFAALLNATSVTNSNEVDLGITTGPLTGVDGVPLADAAITRYLEGTHGTPVLPQGGALDERVFAEMVRQTATVNGTGGGAVILNFMEQDPDITEIVQQD</sequence>
<dbReference type="EMBL" id="KP347749">
    <property type="protein sequence ID" value="AKJ87244.1"/>
    <property type="molecule type" value="Genomic_DNA"/>
</dbReference>
<accession>A0A0G3FEI5</accession>
<evidence type="ECO:0000259" key="1">
    <source>
        <dbReference type="Pfam" id="PF12262"/>
    </source>
</evidence>
<feature type="domain" description="Bacterial virulence factor lipase N-terminal" evidence="1">
    <location>
        <begin position="217"/>
        <end position="280"/>
    </location>
</feature>
<dbReference type="PROSITE" id="PS51257">
    <property type="entry name" value="PROKAR_LIPOPROTEIN"/>
    <property type="match status" value="1"/>
</dbReference>
<protein>
    <recommendedName>
        <fullName evidence="1">Bacterial virulence factor lipase N-terminal domain-containing protein</fullName>
    </recommendedName>
</protein>
<dbReference type="InterPro" id="IPR029058">
    <property type="entry name" value="AB_hydrolase_fold"/>
</dbReference>
<organism evidence="2">
    <name type="scientific">uncultured organism</name>
    <dbReference type="NCBI Taxonomy" id="155900"/>
    <lineage>
        <taxon>unclassified sequences</taxon>
        <taxon>environmental samples</taxon>
    </lineage>
</organism>
<name>A0A0G3FEI5_9ZZZZ</name>
<dbReference type="Gene3D" id="3.40.50.1820">
    <property type="entry name" value="alpha/beta hydrolase"/>
    <property type="match status" value="2"/>
</dbReference>
<dbReference type="InterPro" id="IPR025920">
    <property type="entry name" value="Lipase_bact_N"/>
</dbReference>
<dbReference type="SUPFAM" id="SSF53474">
    <property type="entry name" value="alpha/beta-Hydrolases"/>
    <property type="match status" value="1"/>
</dbReference>
<reference evidence="2" key="1">
    <citation type="submission" date="2014-12" db="EMBL/GenBank/DDBJ databases">
        <title>Investigation of esterase diversity in environmental metagenomes.</title>
        <authorList>
            <person name="Popovic A."/>
            <person name="Tchigvintsev A."/>
            <person name="Nocek B."/>
            <person name="Hajighasemi M."/>
            <person name="Brown G."/>
            <person name="Xu X."/>
            <person name="Li H."/>
            <person name="Glinos J."/>
            <person name="Yim V."/>
            <person name="Pelletier E."/>
            <person name="Chernikova T.N."/>
            <person name="Golyshina O.V."/>
            <person name="Tran H."/>
            <person name="Le Paslier D."/>
            <person name="Yakimov M.M."/>
            <person name="Savchenko A."/>
            <person name="Golyshin P.N."/>
            <person name="Yakunin A.F."/>
        </authorList>
    </citation>
    <scope>NUCLEOTIDE SEQUENCE</scope>
</reference>
<proteinExistence type="predicted"/>
<dbReference type="ESTHER" id="9zzzz-a0a0g3fe15">
    <property type="family name" value="Lipase_bact_N_lipase"/>
</dbReference>
<dbReference type="AlphaFoldDB" id="A0A0G3FEI5"/>
<evidence type="ECO:0000313" key="2">
    <source>
        <dbReference type="EMBL" id="AKJ87244.1"/>
    </source>
</evidence>
<dbReference type="Pfam" id="PF12262">
    <property type="entry name" value="Lipase_bact_N"/>
    <property type="match status" value="1"/>
</dbReference>